<evidence type="ECO:0000313" key="12">
    <source>
        <dbReference type="EMBL" id="PFX31182.1"/>
    </source>
</evidence>
<dbReference type="PROSITE" id="PS00108">
    <property type="entry name" value="PROTEIN_KINASE_ST"/>
    <property type="match status" value="1"/>
</dbReference>
<dbReference type="AlphaFoldDB" id="A0A2B4SRM0"/>
<comment type="caution">
    <text evidence="12">The sequence shown here is derived from an EMBL/GenBank/DDBJ whole genome shotgun (WGS) entry which is preliminary data.</text>
</comment>
<dbReference type="InterPro" id="IPR051681">
    <property type="entry name" value="Ser/Thr_Kinases-Pseudokinases"/>
</dbReference>
<evidence type="ECO:0000256" key="6">
    <source>
        <dbReference type="ARBA" id="ARBA00022840"/>
    </source>
</evidence>
<protein>
    <recommendedName>
        <fullName evidence="1">non-specific serine/threonine protein kinase</fullName>
        <ecNumber evidence="1">2.7.11.1</ecNumber>
    </recommendedName>
</protein>
<keyword evidence="4 9" id="KW-0547">Nucleotide-binding</keyword>
<dbReference type="Pfam" id="PF00069">
    <property type="entry name" value="Pkinase"/>
    <property type="match status" value="1"/>
</dbReference>
<feature type="binding site" evidence="9">
    <location>
        <position position="96"/>
    </location>
    <ligand>
        <name>ATP</name>
        <dbReference type="ChEBI" id="CHEBI:30616"/>
    </ligand>
</feature>
<keyword evidence="13" id="KW-1185">Reference proteome</keyword>
<dbReference type="InterPro" id="IPR011009">
    <property type="entry name" value="Kinase-like_dom_sf"/>
</dbReference>
<evidence type="ECO:0000256" key="8">
    <source>
        <dbReference type="ARBA" id="ARBA00048679"/>
    </source>
</evidence>
<organism evidence="12 13">
    <name type="scientific">Stylophora pistillata</name>
    <name type="common">Smooth cauliflower coral</name>
    <dbReference type="NCBI Taxonomy" id="50429"/>
    <lineage>
        <taxon>Eukaryota</taxon>
        <taxon>Metazoa</taxon>
        <taxon>Cnidaria</taxon>
        <taxon>Anthozoa</taxon>
        <taxon>Hexacorallia</taxon>
        <taxon>Scleractinia</taxon>
        <taxon>Astrocoeniina</taxon>
        <taxon>Pocilloporidae</taxon>
        <taxon>Stylophora</taxon>
    </lineage>
</organism>
<comment type="similarity">
    <text evidence="10">Belongs to the protein kinase superfamily.</text>
</comment>
<dbReference type="PANTHER" id="PTHR44329:SF285">
    <property type="entry name" value="V-MOS MOLONEY MURINE SARCOMA VIRAL ONCO HOMOLOG"/>
    <property type="match status" value="1"/>
</dbReference>
<reference evidence="13" key="1">
    <citation type="journal article" date="2017" name="bioRxiv">
        <title>Comparative analysis of the genomes of Stylophora pistillata and Acropora digitifera provides evidence for extensive differences between species of corals.</title>
        <authorList>
            <person name="Voolstra C.R."/>
            <person name="Li Y."/>
            <person name="Liew Y.J."/>
            <person name="Baumgarten S."/>
            <person name="Zoccola D."/>
            <person name="Flot J.-F."/>
            <person name="Tambutte S."/>
            <person name="Allemand D."/>
            <person name="Aranda M."/>
        </authorList>
    </citation>
    <scope>NUCLEOTIDE SEQUENCE [LARGE SCALE GENOMIC DNA]</scope>
</reference>
<proteinExistence type="inferred from homology"/>
<feature type="domain" description="Protein kinase" evidence="11">
    <location>
        <begin position="69"/>
        <end position="347"/>
    </location>
</feature>
<keyword evidence="5 12" id="KW-0418">Kinase</keyword>
<dbReference type="PANTHER" id="PTHR44329">
    <property type="entry name" value="SERINE/THREONINE-PROTEIN KINASE TNNI3K-RELATED"/>
    <property type="match status" value="1"/>
</dbReference>
<accession>A0A2B4SRM0</accession>
<evidence type="ECO:0000256" key="10">
    <source>
        <dbReference type="RuleBase" id="RU000304"/>
    </source>
</evidence>
<dbReference type="InterPro" id="IPR008271">
    <property type="entry name" value="Ser/Thr_kinase_AS"/>
</dbReference>
<evidence type="ECO:0000256" key="3">
    <source>
        <dbReference type="ARBA" id="ARBA00022679"/>
    </source>
</evidence>
<name>A0A2B4SRM0_STYPI</name>
<evidence type="ECO:0000256" key="2">
    <source>
        <dbReference type="ARBA" id="ARBA00022527"/>
    </source>
</evidence>
<dbReference type="PROSITE" id="PS00107">
    <property type="entry name" value="PROTEIN_KINASE_ATP"/>
    <property type="match status" value="1"/>
</dbReference>
<keyword evidence="6 9" id="KW-0067">ATP-binding</keyword>
<dbReference type="SUPFAM" id="SSF56112">
    <property type="entry name" value="Protein kinase-like (PK-like)"/>
    <property type="match status" value="1"/>
</dbReference>
<keyword evidence="2 10" id="KW-0723">Serine/threonine-protein kinase</keyword>
<evidence type="ECO:0000256" key="7">
    <source>
        <dbReference type="ARBA" id="ARBA00047899"/>
    </source>
</evidence>
<evidence type="ECO:0000256" key="1">
    <source>
        <dbReference type="ARBA" id="ARBA00012513"/>
    </source>
</evidence>
<dbReference type="EC" id="2.7.11.1" evidence="1"/>
<evidence type="ECO:0000259" key="11">
    <source>
        <dbReference type="PROSITE" id="PS50011"/>
    </source>
</evidence>
<dbReference type="InterPro" id="IPR017441">
    <property type="entry name" value="Protein_kinase_ATP_BS"/>
</dbReference>
<dbReference type="STRING" id="50429.A0A2B4SRM0"/>
<sequence length="347" mass="38787">MLDTCREANFEEVRLSGKPFQCNLRVCDASTNFSCKTNKFELCTNTNESGRWMHVPKNNGKEMILNTVCEIGRLIGSGGFGTVYEGSLDGKKIAVKNMHRNVKNPQAMYESVQAEKLALPLKHPNIVRTLAFFEQENLQDVWIFMEFAGNRTLQAIIDDDREVLGSSRRWNYVRDIACALKFVHENGLVHLDLKPANVIVDRQDLCKLGDFGCCQSIGITAKDEALLPPSPAPSPRSLLTGTFAYRAPELLKGELPSGKADMYSLGICLWQMLFREHPYGLESHFVVIFGVVAHHLRPSLVNLPAFASTDSDTPAYIELMKLLWHASPLGRPTAGEVLKIVDDMKTM</sequence>
<dbReference type="SMART" id="SM00220">
    <property type="entry name" value="S_TKc"/>
    <property type="match status" value="1"/>
</dbReference>
<evidence type="ECO:0000313" key="13">
    <source>
        <dbReference type="Proteomes" id="UP000225706"/>
    </source>
</evidence>
<keyword evidence="3" id="KW-0808">Transferase</keyword>
<evidence type="ECO:0000256" key="4">
    <source>
        <dbReference type="ARBA" id="ARBA00022741"/>
    </source>
</evidence>
<dbReference type="Gene3D" id="3.30.200.20">
    <property type="entry name" value="Phosphorylase Kinase, domain 1"/>
    <property type="match status" value="1"/>
</dbReference>
<dbReference type="PROSITE" id="PS50011">
    <property type="entry name" value="PROTEIN_KINASE_DOM"/>
    <property type="match status" value="1"/>
</dbReference>
<dbReference type="InterPro" id="IPR000719">
    <property type="entry name" value="Prot_kinase_dom"/>
</dbReference>
<dbReference type="OrthoDB" id="4062651at2759"/>
<evidence type="ECO:0000256" key="5">
    <source>
        <dbReference type="ARBA" id="ARBA00022777"/>
    </source>
</evidence>
<dbReference type="GO" id="GO:0004674">
    <property type="term" value="F:protein serine/threonine kinase activity"/>
    <property type="evidence" value="ECO:0007669"/>
    <property type="project" value="UniProtKB-KW"/>
</dbReference>
<evidence type="ECO:0000256" key="9">
    <source>
        <dbReference type="PROSITE-ProRule" id="PRU10141"/>
    </source>
</evidence>
<dbReference type="EMBL" id="LSMT01000039">
    <property type="protein sequence ID" value="PFX31182.1"/>
    <property type="molecule type" value="Genomic_DNA"/>
</dbReference>
<dbReference type="Gene3D" id="1.10.510.10">
    <property type="entry name" value="Transferase(Phosphotransferase) domain 1"/>
    <property type="match status" value="1"/>
</dbReference>
<comment type="catalytic activity">
    <reaction evidence="8">
        <text>L-seryl-[protein] + ATP = O-phospho-L-seryl-[protein] + ADP + H(+)</text>
        <dbReference type="Rhea" id="RHEA:17989"/>
        <dbReference type="Rhea" id="RHEA-COMP:9863"/>
        <dbReference type="Rhea" id="RHEA-COMP:11604"/>
        <dbReference type="ChEBI" id="CHEBI:15378"/>
        <dbReference type="ChEBI" id="CHEBI:29999"/>
        <dbReference type="ChEBI" id="CHEBI:30616"/>
        <dbReference type="ChEBI" id="CHEBI:83421"/>
        <dbReference type="ChEBI" id="CHEBI:456216"/>
        <dbReference type="EC" id="2.7.11.1"/>
    </reaction>
</comment>
<dbReference type="GO" id="GO:0005524">
    <property type="term" value="F:ATP binding"/>
    <property type="evidence" value="ECO:0007669"/>
    <property type="project" value="UniProtKB-UniRule"/>
</dbReference>
<gene>
    <name evidence="12" type="primary">mos</name>
    <name evidence="12" type="ORF">AWC38_SpisGene3992</name>
</gene>
<dbReference type="Proteomes" id="UP000225706">
    <property type="component" value="Unassembled WGS sequence"/>
</dbReference>
<comment type="catalytic activity">
    <reaction evidence="7">
        <text>L-threonyl-[protein] + ATP = O-phospho-L-threonyl-[protein] + ADP + H(+)</text>
        <dbReference type="Rhea" id="RHEA:46608"/>
        <dbReference type="Rhea" id="RHEA-COMP:11060"/>
        <dbReference type="Rhea" id="RHEA-COMP:11605"/>
        <dbReference type="ChEBI" id="CHEBI:15378"/>
        <dbReference type="ChEBI" id="CHEBI:30013"/>
        <dbReference type="ChEBI" id="CHEBI:30616"/>
        <dbReference type="ChEBI" id="CHEBI:61977"/>
        <dbReference type="ChEBI" id="CHEBI:456216"/>
        <dbReference type="EC" id="2.7.11.1"/>
    </reaction>
</comment>